<protein>
    <recommendedName>
        <fullName evidence="5">Site-specific integrase</fullName>
    </recommendedName>
</protein>
<dbReference type="Gene3D" id="1.10.443.10">
    <property type="entry name" value="Intergrase catalytic core"/>
    <property type="match status" value="1"/>
</dbReference>
<evidence type="ECO:0000256" key="1">
    <source>
        <dbReference type="ARBA" id="ARBA00023172"/>
    </source>
</evidence>
<feature type="region of interest" description="Disordered" evidence="2">
    <location>
        <begin position="1059"/>
        <end position="1078"/>
    </location>
</feature>
<dbReference type="EMBL" id="JBHLXP010000001">
    <property type="protein sequence ID" value="MFC0048569.1"/>
    <property type="molecule type" value="Genomic_DNA"/>
</dbReference>
<name>A0ABV6BCG8_9GAMM</name>
<keyword evidence="4" id="KW-1185">Reference proteome</keyword>
<evidence type="ECO:0000313" key="4">
    <source>
        <dbReference type="Proteomes" id="UP001589813"/>
    </source>
</evidence>
<organism evidence="3 4">
    <name type="scientific">Rheinheimera tilapiae</name>
    <dbReference type="NCBI Taxonomy" id="875043"/>
    <lineage>
        <taxon>Bacteria</taxon>
        <taxon>Pseudomonadati</taxon>
        <taxon>Pseudomonadota</taxon>
        <taxon>Gammaproteobacteria</taxon>
        <taxon>Chromatiales</taxon>
        <taxon>Chromatiaceae</taxon>
        <taxon>Rheinheimera</taxon>
    </lineage>
</organism>
<proteinExistence type="predicted"/>
<dbReference type="InterPro" id="IPR011010">
    <property type="entry name" value="DNA_brk_join_enz"/>
</dbReference>
<evidence type="ECO:0000256" key="2">
    <source>
        <dbReference type="SAM" id="MobiDB-lite"/>
    </source>
</evidence>
<reference evidence="3 4" key="1">
    <citation type="submission" date="2024-09" db="EMBL/GenBank/DDBJ databases">
        <authorList>
            <person name="Sun Q."/>
            <person name="Mori K."/>
        </authorList>
    </citation>
    <scope>NUCLEOTIDE SEQUENCE [LARGE SCALE GENOMIC DNA]</scope>
    <source>
        <strain evidence="3 4">KCTC 23315</strain>
    </source>
</reference>
<comment type="caution">
    <text evidence="3">The sequence shown here is derived from an EMBL/GenBank/DDBJ whole genome shotgun (WGS) entry which is preliminary data.</text>
</comment>
<evidence type="ECO:0008006" key="5">
    <source>
        <dbReference type="Google" id="ProtNLM"/>
    </source>
</evidence>
<dbReference type="Proteomes" id="UP001589813">
    <property type="component" value="Unassembled WGS sequence"/>
</dbReference>
<dbReference type="RefSeq" id="WP_377242876.1">
    <property type="nucleotide sequence ID" value="NZ_JBHLXP010000001.1"/>
</dbReference>
<accession>A0ABV6BCG8</accession>
<sequence>MEENTKIQCVIAYCHASGLDTLAHLTFIKALRLPSSYFHLYAVALKLVDEYERARKFHWLIVEPRYEQELSILNALVAALRDNHGQLRSLGDNVTKFPLTAHFLSESASGDLFSDIFAVLKIYTLRLSLALLATEQSSATTLGNMAADARQSFEKVIRHNYVADEIYQEKQSFVELLSSQNKKLWDFQKQFISWIAEEQLPASRAKPQRSAVLQVRSHSEPEKSHVLSERKLFAEPSSALPGNQIAQVRVTTSQSDEEDERLDEIFEYQADPQHPVSYESAEQSLIYGSRLRIQERMLLSLRSNVFTQAELDMFIAGVVSDLQSRQQSKQVTACCLLLMLLTARQFEQLLTMALSGQLAAEQEGIDWSLGIWRRQSIEMPKAVKPELPSPYLFEHQQMVDLPMPAILIQAISSIAKTPTTLNDILKRCKVTQEDVLARLTDIMAVVPRRTSFAQVRSSLFQQVALKSDPGFSALLFSTTEYITPTPLYYKSIDVSTLQSTYAETITRLGLSPGCMRLLSATGFTGSHLALNDDALAQFFKTKYQKLKSLSADVNSEVGATTFLNELACYTTLILLASTGHRTRTEFQFEPAAIQTDLKLLLLADKMQYDDGAIRFVPLTDVAFAALVEFGKSARRLAGCFKDRALKEQLSQKSNWQTAALDAPFLSVIKNGSARAITSDDLVRYLAAEQLILPLNFFRHRLCSRLSDFDGGDRINWLIGHIGLGEHPLHFTSTLCLSDISRCNTLLNQAIEPLAIEVFKSDSQRGLPANLVMKTSEGYLPPSLQVKRMAFRERLGWARDLFTKFSKTLDEGETILDKTDAFISFAIEQALKLNHREDSAACMQLINRKLERYQNDGDEPAAQTWRMPLYEPQTALDVRYFSECRRVLALRRFVSKRIVTLSERLKVEHALYEIVLSTLVQSAQHIEDTNFVVSLQRNRSTLCGLHFFDFDDKNCKKRIYLDALTIGLIYRYPEFTEQTFSEAKFIRYVTKILAGIGIPASALSSINTLTKWLAFYDVQPQEPGLLRSFRINALHSKPLAPSALARLLTHQVMSDRPVVLEKPQQSAHHAQRKKSRAAQPSLERTFFNRFMRNVRTQLQQKRPGITIKTVVPTLWQSFVGAKSTAMSDLLQASSHLSDAAVAVLILMTDVGKRPGKNRDSISIRTMATYFSKTCTPFLDVAQQQAVFEFDEDELEDFYIAVLDSRDLKTRGRHADMLRDLHRTVEKHFYLAHVSWKDIEPNINGDEAQPYANIITESEYQCALHLLLADPYATEHEQLIQAAILVLSYRAGLRRGEIKFRLLQDLCSDDGILYISSNHFYRLKSINANRRIPKGLLLNNQESQILQSLTDIAKREYDDARGRVFHLSDSAFAQYCARVTEALIVTTEDPTTRLYDCRHSFASHLCWLGVCKKHSLMYPEVSAWCRQVPDAFMDKWIQITTGSTQPYQAFKFLHTVSLVIGHSTPLTTVTHYVHEMSLFQLEQQTIYHDQYRHVDQRTYATWLDTPEAAGRKAVSRYPFLPAITMMQRTLTNRWPISEQLRLQNRSDAALSAKSRRSIIYELWLMQLSELRKLVLSENPEKFIDHVMMQQLFLLFRNREISAPCDLISSDGELRANRHLHRRVKKAVTAVTLPKLLQHLSKQNESHLLAAANLVSESYHGKLGYFFTTSKLESVNGITKLGLRYSSEAQYKLKKSLLTEKGEVGHFYREQTQVSDLLFVASLVIKLSDSSY</sequence>
<gene>
    <name evidence="3" type="ORF">ACFFJP_09735</name>
</gene>
<evidence type="ECO:0000313" key="3">
    <source>
        <dbReference type="EMBL" id="MFC0048569.1"/>
    </source>
</evidence>
<dbReference type="SUPFAM" id="SSF56349">
    <property type="entry name" value="DNA breaking-rejoining enzymes"/>
    <property type="match status" value="1"/>
</dbReference>
<keyword evidence="1" id="KW-0233">DNA recombination</keyword>
<dbReference type="InterPro" id="IPR013762">
    <property type="entry name" value="Integrase-like_cat_sf"/>
</dbReference>